<dbReference type="SUPFAM" id="SSF53335">
    <property type="entry name" value="S-adenosyl-L-methionine-dependent methyltransferases"/>
    <property type="match status" value="1"/>
</dbReference>
<dbReference type="PANTHER" id="PTHR42912">
    <property type="entry name" value="METHYLTRANSFERASE"/>
    <property type="match status" value="1"/>
</dbReference>
<proteinExistence type="predicted"/>
<dbReference type="InterPro" id="IPR013216">
    <property type="entry name" value="Methyltransf_11"/>
</dbReference>
<feature type="domain" description="Methyltransferase type 11" evidence="1">
    <location>
        <begin position="134"/>
        <end position="226"/>
    </location>
</feature>
<sequence length="275" mass="29466">MRYAEAVEAAPPGSDRFQARDVARLSTAALNLLFEPGPSAPPLEDVAAALAHEPSALYQVASALPPARGERLLRLGQRPVAAGERVAAARRLVRGVFWFLAYELAAELWDRLAAAEPVAPGLLADLPANGVRVLDVGAGSGRLTAALAPRAEQLLAVEPSPPLRRLLAERYPCVWVVAGVGHRLPLISGWADLVVSCATFGPDPPLGGDAVLAELERCVRSGGTLAMVGPEEPAWWRERGFELLTYPVPEARFDPELEAFFGPPQPPHRLLVKRL</sequence>
<organism evidence="2 3">
    <name type="scientific">Candidatus Nephthysia bennettiae</name>
    <dbReference type="NCBI Taxonomy" id="3127016"/>
    <lineage>
        <taxon>Bacteria</taxon>
        <taxon>Bacillati</taxon>
        <taxon>Candidatus Dormiibacterota</taxon>
        <taxon>Candidatus Dormibacteria</taxon>
        <taxon>Candidatus Dormibacterales</taxon>
        <taxon>Candidatus Dormibacteraceae</taxon>
        <taxon>Candidatus Nephthysia</taxon>
    </lineage>
</organism>
<keyword evidence="2" id="KW-0489">Methyltransferase</keyword>
<dbReference type="Proteomes" id="UP000612893">
    <property type="component" value="Unassembled WGS sequence"/>
</dbReference>
<reference evidence="2" key="1">
    <citation type="submission" date="2020-10" db="EMBL/GenBank/DDBJ databases">
        <title>Ca. Dormibacterota MAGs.</title>
        <authorList>
            <person name="Montgomery K."/>
        </authorList>
    </citation>
    <scope>NUCLEOTIDE SEQUENCE [LARGE SCALE GENOMIC DNA]</scope>
    <source>
        <strain evidence="2">SC8812_S17_10</strain>
    </source>
</reference>
<evidence type="ECO:0000259" key="1">
    <source>
        <dbReference type="Pfam" id="PF08241"/>
    </source>
</evidence>
<dbReference type="AlphaFoldDB" id="A0A934JY03"/>
<comment type="caution">
    <text evidence="2">The sequence shown here is derived from an EMBL/GenBank/DDBJ whole genome shotgun (WGS) entry which is preliminary data.</text>
</comment>
<dbReference type="InterPro" id="IPR029063">
    <property type="entry name" value="SAM-dependent_MTases_sf"/>
</dbReference>
<dbReference type="GO" id="GO:0008757">
    <property type="term" value="F:S-adenosylmethionine-dependent methyltransferase activity"/>
    <property type="evidence" value="ECO:0007669"/>
    <property type="project" value="InterPro"/>
</dbReference>
<dbReference type="GO" id="GO:0032259">
    <property type="term" value="P:methylation"/>
    <property type="evidence" value="ECO:0007669"/>
    <property type="project" value="UniProtKB-KW"/>
</dbReference>
<dbReference type="RefSeq" id="WP_338200556.1">
    <property type="nucleotide sequence ID" value="NZ_JAEKNR010000084.1"/>
</dbReference>
<keyword evidence="2" id="KW-0808">Transferase</keyword>
<dbReference type="Pfam" id="PF08241">
    <property type="entry name" value="Methyltransf_11"/>
    <property type="match status" value="1"/>
</dbReference>
<dbReference type="InterPro" id="IPR050508">
    <property type="entry name" value="Methyltransf_Superfamily"/>
</dbReference>
<protein>
    <submittedName>
        <fullName evidence="2">Class I SAM-dependent methyltransferase</fullName>
    </submittedName>
</protein>
<name>A0A934JY03_9BACT</name>
<dbReference type="Gene3D" id="3.40.50.150">
    <property type="entry name" value="Vaccinia Virus protein VP39"/>
    <property type="match status" value="1"/>
</dbReference>
<dbReference type="EMBL" id="JAEKNR010000084">
    <property type="protein sequence ID" value="MBJ7597926.1"/>
    <property type="molecule type" value="Genomic_DNA"/>
</dbReference>
<dbReference type="CDD" id="cd02440">
    <property type="entry name" value="AdoMet_MTases"/>
    <property type="match status" value="1"/>
</dbReference>
<gene>
    <name evidence="2" type="ORF">JF922_07540</name>
</gene>
<evidence type="ECO:0000313" key="3">
    <source>
        <dbReference type="Proteomes" id="UP000612893"/>
    </source>
</evidence>
<accession>A0A934JY03</accession>
<keyword evidence="3" id="KW-1185">Reference proteome</keyword>
<evidence type="ECO:0000313" key="2">
    <source>
        <dbReference type="EMBL" id="MBJ7597926.1"/>
    </source>
</evidence>